<organism evidence="3 4">
    <name type="scientific">Goodea atripinnis</name>
    <dbReference type="NCBI Taxonomy" id="208336"/>
    <lineage>
        <taxon>Eukaryota</taxon>
        <taxon>Metazoa</taxon>
        <taxon>Chordata</taxon>
        <taxon>Craniata</taxon>
        <taxon>Vertebrata</taxon>
        <taxon>Euteleostomi</taxon>
        <taxon>Actinopterygii</taxon>
        <taxon>Neopterygii</taxon>
        <taxon>Teleostei</taxon>
        <taxon>Neoteleostei</taxon>
        <taxon>Acanthomorphata</taxon>
        <taxon>Ovalentaria</taxon>
        <taxon>Atherinomorphae</taxon>
        <taxon>Cyprinodontiformes</taxon>
        <taxon>Goodeidae</taxon>
        <taxon>Goodea</taxon>
    </lineage>
</organism>
<evidence type="ECO:0000313" key="3">
    <source>
        <dbReference type="EMBL" id="MEQ2185526.1"/>
    </source>
</evidence>
<evidence type="ECO:0000313" key="4">
    <source>
        <dbReference type="Proteomes" id="UP001476798"/>
    </source>
</evidence>
<proteinExistence type="predicted"/>
<keyword evidence="2" id="KW-0812">Transmembrane</keyword>
<feature type="transmembrane region" description="Helical" evidence="2">
    <location>
        <begin position="38"/>
        <end position="62"/>
    </location>
</feature>
<name>A0ABV0PQ52_9TELE</name>
<evidence type="ECO:0000256" key="2">
    <source>
        <dbReference type="SAM" id="Phobius"/>
    </source>
</evidence>
<dbReference type="EMBL" id="JAHRIO010081636">
    <property type="protein sequence ID" value="MEQ2185526.1"/>
    <property type="molecule type" value="Genomic_DNA"/>
</dbReference>
<keyword evidence="4" id="KW-1185">Reference proteome</keyword>
<feature type="compositionally biased region" description="Basic and acidic residues" evidence="1">
    <location>
        <begin position="1"/>
        <end position="20"/>
    </location>
</feature>
<protein>
    <submittedName>
        <fullName evidence="3">Uncharacterized protein</fullName>
    </submittedName>
</protein>
<gene>
    <name evidence="3" type="ORF">GOODEAATRI_019118</name>
</gene>
<keyword evidence="2" id="KW-1133">Transmembrane helix</keyword>
<comment type="caution">
    <text evidence="3">The sequence shown here is derived from an EMBL/GenBank/DDBJ whole genome shotgun (WGS) entry which is preliminary data.</text>
</comment>
<accession>A0ABV0PQ52</accession>
<reference evidence="3 4" key="1">
    <citation type="submission" date="2021-06" db="EMBL/GenBank/DDBJ databases">
        <authorList>
            <person name="Palmer J.M."/>
        </authorList>
    </citation>
    <scope>NUCLEOTIDE SEQUENCE [LARGE SCALE GENOMIC DNA]</scope>
    <source>
        <strain evidence="3 4">GA_2019</strain>
        <tissue evidence="3">Muscle</tissue>
    </source>
</reference>
<dbReference type="Proteomes" id="UP001476798">
    <property type="component" value="Unassembled WGS sequence"/>
</dbReference>
<sequence>MKLKKSKEEEVQSRSEEERNQNGVSEGMCKLGQTLLRLLLLLLLFSPPPPPPAAAALLLFLLSSSSSSSQMKQTRRTQLFNCNCCSGGWLKWWPGSRLRAPACLSPCLGVSLAL</sequence>
<evidence type="ECO:0000256" key="1">
    <source>
        <dbReference type="SAM" id="MobiDB-lite"/>
    </source>
</evidence>
<feature type="region of interest" description="Disordered" evidence="1">
    <location>
        <begin position="1"/>
        <end position="25"/>
    </location>
</feature>
<keyword evidence="2" id="KW-0472">Membrane</keyword>